<dbReference type="RefSeq" id="WP_345168432.1">
    <property type="nucleotide sequence ID" value="NZ_BAABGX010000003.1"/>
</dbReference>
<evidence type="ECO:0000256" key="4">
    <source>
        <dbReference type="ARBA" id="ARBA00051722"/>
    </source>
</evidence>
<dbReference type="PIRSF" id="PIRSF016557">
    <property type="entry name" value="Caps_synth_CpsB"/>
    <property type="match status" value="1"/>
</dbReference>
<dbReference type="PANTHER" id="PTHR39181:SF1">
    <property type="entry name" value="TYROSINE-PROTEIN PHOSPHATASE YWQE"/>
    <property type="match status" value="1"/>
</dbReference>
<dbReference type="EMBL" id="BAABGX010000003">
    <property type="protein sequence ID" value="GAA4312972.1"/>
    <property type="molecule type" value="Genomic_DNA"/>
</dbReference>
<dbReference type="Gene3D" id="3.20.20.140">
    <property type="entry name" value="Metal-dependent hydrolases"/>
    <property type="match status" value="1"/>
</dbReference>
<dbReference type="InterPro" id="IPR016195">
    <property type="entry name" value="Pol/histidinol_Pase-like"/>
</dbReference>
<comment type="similarity">
    <text evidence="1">Belongs to the metallo-dependent hydrolases superfamily. CpsB/CapC family.</text>
</comment>
<dbReference type="PANTHER" id="PTHR39181">
    <property type="entry name" value="TYROSINE-PROTEIN PHOSPHATASE YWQE"/>
    <property type="match status" value="1"/>
</dbReference>
<protein>
    <recommendedName>
        <fullName evidence="2">protein-tyrosine-phosphatase</fullName>
        <ecNumber evidence="2">3.1.3.48</ecNumber>
    </recommendedName>
</protein>
<evidence type="ECO:0000256" key="1">
    <source>
        <dbReference type="ARBA" id="ARBA00005750"/>
    </source>
</evidence>
<sequence>MWNPLRGFRQKAKEPAITSYASLVTDMHSHLLPGIDDGSSCVEDSIQMMEKLQQLGFKKLCMTPHIMGDFFKNTPEGIREKLLELQDASQKGGLNLELSCAAEYYLDEWFMAKLEEGQELLSFGGDKKYLLLETSYINEPAHLRQAIFSLKAAGFMPVLAHPERYTYFYGRLEELLSLRDLGVLFQVNTNSINGYYSKGARMVAEQLIKKGAVEFLGTDTHSMRHLRALESTLTDPLLAQALKLPLLNATL</sequence>
<dbReference type="Proteomes" id="UP001501844">
    <property type="component" value="Unassembled WGS sequence"/>
</dbReference>
<comment type="caution">
    <text evidence="5">The sequence shown here is derived from an EMBL/GenBank/DDBJ whole genome shotgun (WGS) entry which is preliminary data.</text>
</comment>
<keyword evidence="6" id="KW-1185">Reference proteome</keyword>
<evidence type="ECO:0000313" key="6">
    <source>
        <dbReference type="Proteomes" id="UP001501844"/>
    </source>
</evidence>
<dbReference type="InterPro" id="IPR016667">
    <property type="entry name" value="Caps_polysacc_synth_CpsB/CapC"/>
</dbReference>
<dbReference type="EC" id="3.1.3.48" evidence="2"/>
<comment type="catalytic activity">
    <reaction evidence="4">
        <text>O-phospho-L-tyrosyl-[protein] + H2O = L-tyrosyl-[protein] + phosphate</text>
        <dbReference type="Rhea" id="RHEA:10684"/>
        <dbReference type="Rhea" id="RHEA-COMP:10136"/>
        <dbReference type="Rhea" id="RHEA-COMP:20101"/>
        <dbReference type="ChEBI" id="CHEBI:15377"/>
        <dbReference type="ChEBI" id="CHEBI:43474"/>
        <dbReference type="ChEBI" id="CHEBI:46858"/>
        <dbReference type="ChEBI" id="CHEBI:61978"/>
        <dbReference type="EC" id="3.1.3.48"/>
    </reaction>
</comment>
<evidence type="ECO:0000256" key="2">
    <source>
        <dbReference type="ARBA" id="ARBA00013064"/>
    </source>
</evidence>
<name>A0ABP8FXI0_9BACT</name>
<keyword evidence="3" id="KW-0378">Hydrolase</keyword>
<gene>
    <name evidence="5" type="ORF">GCM10023183_32250</name>
</gene>
<accession>A0ABP8FXI0</accession>
<proteinExistence type="inferred from homology"/>
<organism evidence="5 6">
    <name type="scientific">Nibribacter koreensis</name>
    <dbReference type="NCBI Taxonomy" id="1084519"/>
    <lineage>
        <taxon>Bacteria</taxon>
        <taxon>Pseudomonadati</taxon>
        <taxon>Bacteroidota</taxon>
        <taxon>Cytophagia</taxon>
        <taxon>Cytophagales</taxon>
        <taxon>Hymenobacteraceae</taxon>
        <taxon>Nibribacter</taxon>
    </lineage>
</organism>
<reference evidence="6" key="1">
    <citation type="journal article" date="2019" name="Int. J. Syst. Evol. Microbiol.">
        <title>The Global Catalogue of Microorganisms (GCM) 10K type strain sequencing project: providing services to taxonomists for standard genome sequencing and annotation.</title>
        <authorList>
            <consortium name="The Broad Institute Genomics Platform"/>
            <consortium name="The Broad Institute Genome Sequencing Center for Infectious Disease"/>
            <person name="Wu L."/>
            <person name="Ma J."/>
        </authorList>
    </citation>
    <scope>NUCLEOTIDE SEQUENCE [LARGE SCALE GENOMIC DNA]</scope>
    <source>
        <strain evidence="6">JCM 17917</strain>
    </source>
</reference>
<dbReference type="Pfam" id="PF19567">
    <property type="entry name" value="CpsB_CapC"/>
    <property type="match status" value="1"/>
</dbReference>
<dbReference type="SUPFAM" id="SSF89550">
    <property type="entry name" value="PHP domain-like"/>
    <property type="match status" value="1"/>
</dbReference>
<evidence type="ECO:0000313" key="5">
    <source>
        <dbReference type="EMBL" id="GAA4312972.1"/>
    </source>
</evidence>
<evidence type="ECO:0000256" key="3">
    <source>
        <dbReference type="ARBA" id="ARBA00022801"/>
    </source>
</evidence>